<dbReference type="GO" id="GO:0032502">
    <property type="term" value="P:developmental process"/>
    <property type="evidence" value="ECO:0007669"/>
    <property type="project" value="UniProtKB-ARBA"/>
</dbReference>
<dbReference type="Gene3D" id="3.40.50.300">
    <property type="entry name" value="P-loop containing nucleotide triphosphate hydrolases"/>
    <property type="match status" value="1"/>
</dbReference>
<accession>A0A0J9UZM7</accession>
<dbReference type="GO" id="GO:0005834">
    <property type="term" value="C:heterotrimeric G-protein complex"/>
    <property type="evidence" value="ECO:0007669"/>
    <property type="project" value="TreeGrafter"/>
</dbReference>
<evidence type="ECO:0000256" key="6">
    <source>
        <dbReference type="ARBA" id="ARBA00023139"/>
    </source>
</evidence>
<dbReference type="GO" id="GO:0031683">
    <property type="term" value="F:G-protein beta/gamma-subunit complex binding"/>
    <property type="evidence" value="ECO:0007669"/>
    <property type="project" value="InterPro"/>
</dbReference>
<gene>
    <name evidence="11" type="ORF">FOXG_06321</name>
</gene>
<evidence type="ECO:0000313" key="12">
    <source>
        <dbReference type="Proteomes" id="UP000009097"/>
    </source>
</evidence>
<evidence type="ECO:0000256" key="9">
    <source>
        <dbReference type="PIRSR" id="PIRSR601019-1"/>
    </source>
</evidence>
<feature type="binding site" evidence="10">
    <location>
        <position position="184"/>
    </location>
    <ligand>
        <name>Mg(2+)</name>
        <dbReference type="ChEBI" id="CHEBI:18420"/>
    </ligand>
</feature>
<keyword evidence="7" id="KW-0807">Transducer</keyword>
<evidence type="ECO:0000256" key="3">
    <source>
        <dbReference type="ARBA" id="ARBA00022741"/>
    </source>
</evidence>
<dbReference type="FunFam" id="1.10.400.10:FF:000007">
    <property type="entry name" value="Guanine nucleotide-binding protein subunit alpha"/>
    <property type="match status" value="1"/>
</dbReference>
<dbReference type="Pfam" id="PF00503">
    <property type="entry name" value="G-alpha"/>
    <property type="match status" value="1"/>
</dbReference>
<dbReference type="SUPFAM" id="SSF52540">
    <property type="entry name" value="P-loop containing nucleoside triphosphate hydrolases"/>
    <property type="match status" value="1"/>
</dbReference>
<dbReference type="Proteomes" id="UP000009097">
    <property type="component" value="Unassembled WGS sequence"/>
</dbReference>
<dbReference type="GO" id="GO:0005525">
    <property type="term" value="F:GTP binding"/>
    <property type="evidence" value="ECO:0007669"/>
    <property type="project" value="UniProtKB-KW"/>
</dbReference>
<feature type="binding site" evidence="9">
    <location>
        <begin position="178"/>
        <end position="184"/>
    </location>
    <ligand>
        <name>GTP</name>
        <dbReference type="ChEBI" id="CHEBI:37565"/>
    </ligand>
</feature>
<dbReference type="PRINTS" id="PR00318">
    <property type="entry name" value="GPROTEINA"/>
</dbReference>
<evidence type="ECO:0000256" key="10">
    <source>
        <dbReference type="PIRSR" id="PIRSR601019-2"/>
    </source>
</evidence>
<dbReference type="GeneID" id="28948219"/>
<dbReference type="CDD" id="cd00066">
    <property type="entry name" value="G-alpha"/>
    <property type="match status" value="1"/>
</dbReference>
<dbReference type="VEuPathDB" id="FungiDB:FOXG_06321"/>
<feature type="binding site" evidence="9">
    <location>
        <begin position="45"/>
        <end position="50"/>
    </location>
    <ligand>
        <name>GTP</name>
        <dbReference type="ChEBI" id="CHEBI:37565"/>
    </ligand>
</feature>
<dbReference type="GO" id="GO:0003924">
    <property type="term" value="F:GTPase activity"/>
    <property type="evidence" value="ECO:0007669"/>
    <property type="project" value="InterPro"/>
</dbReference>
<feature type="binding site" evidence="10">
    <location>
        <position position="49"/>
    </location>
    <ligand>
        <name>Mg(2+)</name>
        <dbReference type="ChEBI" id="CHEBI:18420"/>
    </ligand>
</feature>
<dbReference type="FunFam" id="3.40.50.300:FF:000692">
    <property type="entry name" value="Guanine nucleotide-binding protein subunit alpha"/>
    <property type="match status" value="2"/>
</dbReference>
<keyword evidence="3 9" id="KW-0547">Nucleotide-binding</keyword>
<evidence type="ECO:0000256" key="1">
    <source>
        <dbReference type="ARBA" id="ARBA00022707"/>
    </source>
</evidence>
<reference evidence="11" key="1">
    <citation type="submission" date="2007-04" db="EMBL/GenBank/DDBJ databases">
        <authorList>
            <consortium name="The Broad Institute Genome Sequencing Platform"/>
            <person name="Birren B."/>
            <person name="Lander E."/>
            <person name="Galagan J."/>
            <person name="Nusbaum C."/>
            <person name="Devon K."/>
            <person name="Ma L.-J."/>
            <person name="Jaffe D."/>
            <person name="Butler J."/>
            <person name="Alvarez P."/>
            <person name="Gnerre S."/>
            <person name="Grabherr M."/>
            <person name="Kleber M."/>
            <person name="Mauceli E."/>
            <person name="Brockman W."/>
            <person name="MacCallum I.A."/>
            <person name="Young S."/>
            <person name="LaButti K."/>
            <person name="DeCaprio D."/>
            <person name="Crawford M."/>
            <person name="Koehrsen M."/>
            <person name="Engels R."/>
            <person name="Montgomery P."/>
            <person name="Pearson M."/>
            <person name="Howarth C."/>
            <person name="Larson L."/>
            <person name="White J."/>
            <person name="O'Leary S."/>
            <person name="Kodira C."/>
            <person name="Zeng Q."/>
            <person name="Yandava C."/>
            <person name="Alvarado L."/>
            <person name="Kistler C."/>
            <person name="Shim W.-B."/>
            <person name="Kang S."/>
            <person name="Woloshuk C."/>
        </authorList>
    </citation>
    <scope>NUCLEOTIDE SEQUENCE</scope>
    <source>
        <strain evidence="11">4287</strain>
    </source>
</reference>
<keyword evidence="6" id="KW-0564">Palmitate</keyword>
<dbReference type="GO" id="GO:0001664">
    <property type="term" value="F:G protein-coupled receptor binding"/>
    <property type="evidence" value="ECO:0007669"/>
    <property type="project" value="TreeGrafter"/>
</dbReference>
<protein>
    <submittedName>
        <fullName evidence="11">Guanine nucleotide-binding protein subunit alpha, other</fullName>
    </submittedName>
</protein>
<dbReference type="GO" id="GO:0007189">
    <property type="term" value="P:adenylate cyclase-activating G protein-coupled receptor signaling pathway"/>
    <property type="evidence" value="ECO:0007669"/>
    <property type="project" value="TreeGrafter"/>
</dbReference>
<dbReference type="InterPro" id="IPR027417">
    <property type="entry name" value="P-loop_NTPase"/>
</dbReference>
<dbReference type="SMART" id="SM00275">
    <property type="entry name" value="G_alpha"/>
    <property type="match status" value="1"/>
</dbReference>
<evidence type="ECO:0000256" key="8">
    <source>
        <dbReference type="ARBA" id="ARBA00023288"/>
    </source>
</evidence>
<dbReference type="InterPro" id="IPR001019">
    <property type="entry name" value="Gprotein_alpha_su"/>
</dbReference>
<dbReference type="Gene3D" id="1.10.400.10">
    <property type="entry name" value="GI Alpha 1, domain 2-like"/>
    <property type="match status" value="1"/>
</dbReference>
<keyword evidence="4 10" id="KW-0460">Magnesium</keyword>
<dbReference type="AlphaFoldDB" id="A0A0J9UZM7"/>
<dbReference type="RefSeq" id="XP_018242106.1">
    <property type="nucleotide sequence ID" value="XM_018384932.1"/>
</dbReference>
<sequence length="273" mass="31206">MGACMSSSNEEADQKKKSQAIDKILEEDSKRLRKECKILLLGSGESGKSTIVKQMKIIHLKGYSEDELFNYRPTVFKNLVECAKAVIMAMQQFDIEPQNEENKAHAEFLLEYQAESGPQAQIDPKVGAAVQALWNDPAKDLLMEHQTEFYLMDSAEYFFQEAMRIVSSDYLPNEMDVLRARTKTTGIYETRFQMGQLSIHRSRWSNYFPDYSGGNDVNKAAKYLLWRFNQVNRAHLNLYPHLTQATDTSNIRLVFAAVKETILNNALKDSGIL</sequence>
<feature type="binding site" evidence="9">
    <location>
        <begin position="153"/>
        <end position="154"/>
    </location>
    <ligand>
        <name>GTP</name>
        <dbReference type="ChEBI" id="CHEBI:37565"/>
    </ligand>
</feature>
<dbReference type="PROSITE" id="PS51882">
    <property type="entry name" value="G_ALPHA"/>
    <property type="match status" value="1"/>
</dbReference>
<keyword evidence="8" id="KW-0449">Lipoprotein</keyword>
<evidence type="ECO:0000256" key="2">
    <source>
        <dbReference type="ARBA" id="ARBA00022723"/>
    </source>
</evidence>
<evidence type="ECO:0000256" key="4">
    <source>
        <dbReference type="ARBA" id="ARBA00022842"/>
    </source>
</evidence>
<evidence type="ECO:0000256" key="7">
    <source>
        <dbReference type="ARBA" id="ARBA00023224"/>
    </source>
</evidence>
<dbReference type="EMBL" id="DS231701">
    <property type="protein sequence ID" value="KNB04061.1"/>
    <property type="molecule type" value="Genomic_DNA"/>
</dbReference>
<dbReference type="InterPro" id="IPR011025">
    <property type="entry name" value="GproteinA_insert"/>
</dbReference>
<dbReference type="PANTHER" id="PTHR10218:SF369">
    <property type="entry name" value="GUANINE NUCLEOTIDE-BINDING PROTEIN ALPHA-2 SUBUNIT"/>
    <property type="match status" value="1"/>
</dbReference>
<name>A0A0J9UZM7_FUSO4</name>
<dbReference type="KEGG" id="fox:FOXG_06321"/>
<evidence type="ECO:0000256" key="5">
    <source>
        <dbReference type="ARBA" id="ARBA00023134"/>
    </source>
</evidence>
<evidence type="ECO:0000313" key="11">
    <source>
        <dbReference type="EMBL" id="KNB04061.1"/>
    </source>
</evidence>
<keyword evidence="5 9" id="KW-0342">GTP-binding</keyword>
<proteinExistence type="predicted"/>
<keyword evidence="1" id="KW-0519">Myristate</keyword>
<reference evidence="11" key="2">
    <citation type="journal article" date="2010" name="Nature">
        <title>Comparative genomics reveals mobile pathogenicity chromosomes in Fusarium.</title>
        <authorList>
            <person name="Ma L.J."/>
            <person name="van der Does H.C."/>
            <person name="Borkovich K.A."/>
            <person name="Coleman J.J."/>
            <person name="Daboussi M.J."/>
            <person name="Di Pietro A."/>
            <person name="Dufresne M."/>
            <person name="Freitag M."/>
            <person name="Grabherr M."/>
            <person name="Henrissat B."/>
            <person name="Houterman P.M."/>
            <person name="Kang S."/>
            <person name="Shim W.B."/>
            <person name="Woloshuk C."/>
            <person name="Xie X."/>
            <person name="Xu J.R."/>
            <person name="Antoniw J."/>
            <person name="Baker S.E."/>
            <person name="Bluhm B.H."/>
            <person name="Breakspear A."/>
            <person name="Brown D.W."/>
            <person name="Butchko R.A."/>
            <person name="Chapman S."/>
            <person name="Coulson R."/>
            <person name="Coutinho P.M."/>
            <person name="Danchin E.G."/>
            <person name="Diener A."/>
            <person name="Gale L.R."/>
            <person name="Gardiner D.M."/>
            <person name="Goff S."/>
            <person name="Hammond-Kosack K.E."/>
            <person name="Hilburn K."/>
            <person name="Hua-Van A."/>
            <person name="Jonkers W."/>
            <person name="Kazan K."/>
            <person name="Kodira C.D."/>
            <person name="Koehrsen M."/>
            <person name="Kumar L."/>
            <person name="Lee Y.H."/>
            <person name="Li L."/>
            <person name="Manners J.M."/>
            <person name="Miranda-Saavedra D."/>
            <person name="Mukherjee M."/>
            <person name="Park G."/>
            <person name="Park J."/>
            <person name="Park S.Y."/>
            <person name="Proctor R.H."/>
            <person name="Regev A."/>
            <person name="Ruiz-Roldan M.C."/>
            <person name="Sain D."/>
            <person name="Sakthikumar S."/>
            <person name="Sykes S."/>
            <person name="Schwartz D.C."/>
            <person name="Turgeon B.G."/>
            <person name="Wapinski I."/>
            <person name="Yoder O."/>
            <person name="Young S."/>
            <person name="Zeng Q."/>
            <person name="Zhou S."/>
            <person name="Galagan J."/>
            <person name="Cuomo C.A."/>
            <person name="Kistler H.C."/>
            <person name="Rep M."/>
        </authorList>
    </citation>
    <scope>NUCLEOTIDE SEQUENCE [LARGE SCALE GENOMIC DNA]</scope>
    <source>
        <strain evidence="11">4287</strain>
    </source>
</reference>
<dbReference type="GO" id="GO:0005737">
    <property type="term" value="C:cytoplasm"/>
    <property type="evidence" value="ECO:0007669"/>
    <property type="project" value="TreeGrafter"/>
</dbReference>
<dbReference type="GO" id="GO:0046872">
    <property type="term" value="F:metal ion binding"/>
    <property type="evidence" value="ECO:0007669"/>
    <property type="project" value="UniProtKB-KW"/>
</dbReference>
<dbReference type="OrthoDB" id="5817230at2759"/>
<organism evidence="11 12">
    <name type="scientific">Fusarium oxysporum f. sp. lycopersici (strain 4287 / CBS 123668 / FGSC 9935 / NRRL 34936)</name>
    <name type="common">Fusarium vascular wilt of tomato</name>
    <dbReference type="NCBI Taxonomy" id="426428"/>
    <lineage>
        <taxon>Eukaryota</taxon>
        <taxon>Fungi</taxon>
        <taxon>Dikarya</taxon>
        <taxon>Ascomycota</taxon>
        <taxon>Pezizomycotina</taxon>
        <taxon>Sordariomycetes</taxon>
        <taxon>Hypocreomycetidae</taxon>
        <taxon>Hypocreales</taxon>
        <taxon>Nectriaceae</taxon>
        <taxon>Fusarium</taxon>
        <taxon>Fusarium oxysporum species complex</taxon>
    </lineage>
</organism>
<dbReference type="PANTHER" id="PTHR10218">
    <property type="entry name" value="GTP-BINDING PROTEIN ALPHA SUBUNIT"/>
    <property type="match status" value="1"/>
</dbReference>
<keyword evidence="2 10" id="KW-0479">Metal-binding</keyword>
<dbReference type="SUPFAM" id="SSF47895">
    <property type="entry name" value="Transducin (alpha subunit), insertion domain"/>
    <property type="match status" value="1"/>
</dbReference>